<evidence type="ECO:0000313" key="2">
    <source>
        <dbReference type="Proteomes" id="UP001358586"/>
    </source>
</evidence>
<evidence type="ECO:0000313" key="1">
    <source>
        <dbReference type="EMBL" id="KAK5812317.1"/>
    </source>
</evidence>
<proteinExistence type="predicted"/>
<protein>
    <submittedName>
        <fullName evidence="1">Uncharacterized protein</fullName>
    </submittedName>
</protein>
<dbReference type="EMBL" id="JARKNE010000008">
    <property type="protein sequence ID" value="KAK5812317.1"/>
    <property type="molecule type" value="Genomic_DNA"/>
</dbReference>
<accession>A0ABR0P1K8</accession>
<dbReference type="Proteomes" id="UP001358586">
    <property type="component" value="Chromosome 8"/>
</dbReference>
<sequence>MLGVFAALLVSHYMVSHNPITNRRWESSTIPDASVLLEEQTCNMARIEALLLASNSDVVNSFLKPAVDTACRCA</sequence>
<reference evidence="1 2" key="1">
    <citation type="submission" date="2023-03" db="EMBL/GenBank/DDBJ databases">
        <title>WGS of Gossypium arboreum.</title>
        <authorList>
            <person name="Yu D."/>
        </authorList>
    </citation>
    <scope>NUCLEOTIDE SEQUENCE [LARGE SCALE GENOMIC DNA]</scope>
    <source>
        <tissue evidence="1">Leaf</tissue>
    </source>
</reference>
<organism evidence="1 2">
    <name type="scientific">Gossypium arboreum</name>
    <name type="common">Tree cotton</name>
    <name type="synonym">Gossypium nanking</name>
    <dbReference type="NCBI Taxonomy" id="29729"/>
    <lineage>
        <taxon>Eukaryota</taxon>
        <taxon>Viridiplantae</taxon>
        <taxon>Streptophyta</taxon>
        <taxon>Embryophyta</taxon>
        <taxon>Tracheophyta</taxon>
        <taxon>Spermatophyta</taxon>
        <taxon>Magnoliopsida</taxon>
        <taxon>eudicotyledons</taxon>
        <taxon>Gunneridae</taxon>
        <taxon>Pentapetalae</taxon>
        <taxon>rosids</taxon>
        <taxon>malvids</taxon>
        <taxon>Malvales</taxon>
        <taxon>Malvaceae</taxon>
        <taxon>Malvoideae</taxon>
        <taxon>Gossypium</taxon>
    </lineage>
</organism>
<keyword evidence="2" id="KW-1185">Reference proteome</keyword>
<gene>
    <name evidence="1" type="ORF">PVK06_027746</name>
</gene>
<name>A0ABR0P1K8_GOSAR</name>
<comment type="caution">
    <text evidence="1">The sequence shown here is derived from an EMBL/GenBank/DDBJ whole genome shotgun (WGS) entry which is preliminary data.</text>
</comment>